<evidence type="ECO:0000313" key="3">
    <source>
        <dbReference type="Proteomes" id="UP001528411"/>
    </source>
</evidence>
<evidence type="ECO:0000313" key="2">
    <source>
        <dbReference type="EMBL" id="MDC2889381.1"/>
    </source>
</evidence>
<dbReference type="InterPro" id="IPR034122">
    <property type="entry name" value="Retropepsin-like_bacterial"/>
</dbReference>
<organism evidence="2 3">
    <name type="scientific">Psychrosphaera algicola</name>
    <dbReference type="NCBI Taxonomy" id="3023714"/>
    <lineage>
        <taxon>Bacteria</taxon>
        <taxon>Pseudomonadati</taxon>
        <taxon>Pseudomonadota</taxon>
        <taxon>Gammaproteobacteria</taxon>
        <taxon>Alteromonadales</taxon>
        <taxon>Pseudoalteromonadaceae</taxon>
        <taxon>Psychrosphaera</taxon>
    </lineage>
</organism>
<gene>
    <name evidence="2" type="ORF">PN838_12065</name>
</gene>
<dbReference type="CDD" id="cd05483">
    <property type="entry name" value="retropepsin_like_bacteria"/>
    <property type="match status" value="1"/>
</dbReference>
<dbReference type="Pfam" id="PF13975">
    <property type="entry name" value="gag-asp_proteas"/>
    <property type="match status" value="1"/>
</dbReference>
<dbReference type="SUPFAM" id="SSF50630">
    <property type="entry name" value="Acid proteases"/>
    <property type="match status" value="1"/>
</dbReference>
<evidence type="ECO:0000256" key="1">
    <source>
        <dbReference type="SAM" id="Phobius"/>
    </source>
</evidence>
<reference evidence="2 3" key="1">
    <citation type="submission" date="2023-01" db="EMBL/GenBank/DDBJ databases">
        <title>Psychrosphaera sp. nov., isolated from marine algae.</title>
        <authorList>
            <person name="Bayburt H."/>
            <person name="Choi B.J."/>
            <person name="Kim J.M."/>
            <person name="Choi D.G."/>
            <person name="Jeon C.O."/>
        </authorList>
    </citation>
    <scope>NUCLEOTIDE SEQUENCE [LARGE SCALE GENOMIC DNA]</scope>
    <source>
        <strain evidence="2 3">G1-22</strain>
    </source>
</reference>
<accession>A0ABT5FCV3</accession>
<dbReference type="EMBL" id="JAQOMS010000002">
    <property type="protein sequence ID" value="MDC2889381.1"/>
    <property type="molecule type" value="Genomic_DNA"/>
</dbReference>
<sequence length="137" mass="14935">MSQPVKIGKTFAFIFWGLFLVLGYQFFDGKLSERVNPNQNPESYINGQMATLVLDQNRMGHYVVNGLLNNYPVTFLLDTGATNVAVPKGVADAIGLKYGQPVSVNTANGTAKAYMTTIDNLTIGKLQFGNMRATIVP</sequence>
<dbReference type="InterPro" id="IPR021109">
    <property type="entry name" value="Peptidase_aspartic_dom_sf"/>
</dbReference>
<comment type="caution">
    <text evidence="2">The sequence shown here is derived from an EMBL/GenBank/DDBJ whole genome shotgun (WGS) entry which is preliminary data.</text>
</comment>
<name>A0ABT5FCV3_9GAMM</name>
<protein>
    <submittedName>
        <fullName evidence="2">Retropepsin-like aspartic protease</fullName>
    </submittedName>
</protein>
<keyword evidence="1" id="KW-0472">Membrane</keyword>
<feature type="transmembrane region" description="Helical" evidence="1">
    <location>
        <begin position="7"/>
        <end position="27"/>
    </location>
</feature>
<dbReference type="PROSITE" id="PS00141">
    <property type="entry name" value="ASP_PROTEASE"/>
    <property type="match status" value="1"/>
</dbReference>
<dbReference type="InterPro" id="IPR011969">
    <property type="entry name" value="Clan_AA_Asp_peptidase_C"/>
</dbReference>
<keyword evidence="1" id="KW-0812">Transmembrane</keyword>
<dbReference type="Proteomes" id="UP001528411">
    <property type="component" value="Unassembled WGS sequence"/>
</dbReference>
<keyword evidence="3" id="KW-1185">Reference proteome</keyword>
<dbReference type="NCBIfam" id="TIGR02281">
    <property type="entry name" value="clan_AA_DTGA"/>
    <property type="match status" value="1"/>
</dbReference>
<keyword evidence="1" id="KW-1133">Transmembrane helix</keyword>
<proteinExistence type="predicted"/>
<dbReference type="InterPro" id="IPR001969">
    <property type="entry name" value="Aspartic_peptidase_AS"/>
</dbReference>
<dbReference type="RefSeq" id="WP_272180830.1">
    <property type="nucleotide sequence ID" value="NZ_JAQOMS010000002.1"/>
</dbReference>
<dbReference type="Gene3D" id="2.40.70.10">
    <property type="entry name" value="Acid Proteases"/>
    <property type="match status" value="1"/>
</dbReference>